<dbReference type="Proteomes" id="UP000574390">
    <property type="component" value="Unassembled WGS sequence"/>
</dbReference>
<evidence type="ECO:0000256" key="1">
    <source>
        <dbReference type="SAM" id="MobiDB-lite"/>
    </source>
</evidence>
<reference evidence="2 3" key="1">
    <citation type="submission" date="2020-04" db="EMBL/GenBank/DDBJ databases">
        <title>Perkinsus olseni comparative genomics.</title>
        <authorList>
            <person name="Bogema D.R."/>
        </authorList>
    </citation>
    <scope>NUCLEOTIDE SEQUENCE [LARGE SCALE GENOMIC DNA]</scope>
    <source>
        <strain evidence="2">ATCC PRA-205</strain>
    </source>
</reference>
<protein>
    <submittedName>
        <fullName evidence="2">Uncharacterized protein</fullName>
    </submittedName>
</protein>
<evidence type="ECO:0000313" key="2">
    <source>
        <dbReference type="EMBL" id="KAF4733312.1"/>
    </source>
</evidence>
<feature type="region of interest" description="Disordered" evidence="1">
    <location>
        <begin position="1"/>
        <end position="87"/>
    </location>
</feature>
<accession>A0A7J6SL88</accession>
<feature type="compositionally biased region" description="Pro residues" evidence="1">
    <location>
        <begin position="67"/>
        <end position="79"/>
    </location>
</feature>
<dbReference type="EMBL" id="JABANM010014040">
    <property type="protein sequence ID" value="KAF4733312.1"/>
    <property type="molecule type" value="Genomic_DNA"/>
</dbReference>
<organism evidence="2 3">
    <name type="scientific">Perkinsus olseni</name>
    <name type="common">Perkinsus atlanticus</name>
    <dbReference type="NCBI Taxonomy" id="32597"/>
    <lineage>
        <taxon>Eukaryota</taxon>
        <taxon>Sar</taxon>
        <taxon>Alveolata</taxon>
        <taxon>Perkinsozoa</taxon>
        <taxon>Perkinsea</taxon>
        <taxon>Perkinsida</taxon>
        <taxon>Perkinsidae</taxon>
        <taxon>Perkinsus</taxon>
    </lineage>
</organism>
<evidence type="ECO:0000313" key="3">
    <source>
        <dbReference type="Proteomes" id="UP000574390"/>
    </source>
</evidence>
<gene>
    <name evidence="2" type="ORF">FOZ62_010807</name>
</gene>
<sequence>MPPRRRRSTASSAHTRTPRRSPRRRPAPEGTPPPPAAAITPVEEATTRTAEVQTTPLAFEEEEVGDPPNPALQPTPPRTTPTSGNVGEEVLQLREAMREMKEMMQVIVQGRNTSRNSGERGEANRVISEGYASSDFDSVQSGELPFEENVRPTGEHVGVDLLNPSADAPARVRVQFSDRMAHGSAELPRRGNQTG</sequence>
<feature type="compositionally biased region" description="Basic residues" evidence="1">
    <location>
        <begin position="16"/>
        <end position="25"/>
    </location>
</feature>
<feature type="non-terminal residue" evidence="2">
    <location>
        <position position="195"/>
    </location>
</feature>
<proteinExistence type="predicted"/>
<dbReference type="AlphaFoldDB" id="A0A7J6SL88"/>
<name>A0A7J6SL88_PEROL</name>
<comment type="caution">
    <text evidence="2">The sequence shown here is derived from an EMBL/GenBank/DDBJ whole genome shotgun (WGS) entry which is preliminary data.</text>
</comment>